<keyword evidence="1" id="KW-1133">Transmembrane helix</keyword>
<keyword evidence="1" id="KW-0472">Membrane</keyword>
<dbReference type="AlphaFoldDB" id="A0A7X0INQ3"/>
<dbReference type="Proteomes" id="UP000565576">
    <property type="component" value="Unassembled WGS sequence"/>
</dbReference>
<dbReference type="RefSeq" id="WP_184702766.1">
    <property type="nucleotide sequence ID" value="NZ_JACHBG010000002.1"/>
</dbReference>
<feature type="transmembrane region" description="Helical" evidence="1">
    <location>
        <begin position="112"/>
        <end position="141"/>
    </location>
</feature>
<gene>
    <name evidence="2" type="ORF">GGD46_001223</name>
</gene>
<name>A0A7X0INQ3_9HYPH</name>
<dbReference type="EMBL" id="JACHBG010000002">
    <property type="protein sequence ID" value="MBB6483957.1"/>
    <property type="molecule type" value="Genomic_DNA"/>
</dbReference>
<comment type="caution">
    <text evidence="2">The sequence shown here is derived from an EMBL/GenBank/DDBJ whole genome shotgun (WGS) entry which is preliminary data.</text>
</comment>
<keyword evidence="1" id="KW-0812">Transmembrane</keyword>
<proteinExistence type="predicted"/>
<accession>A0A7X0INQ3</accession>
<evidence type="ECO:0000313" key="3">
    <source>
        <dbReference type="Proteomes" id="UP000565576"/>
    </source>
</evidence>
<dbReference type="Gene3D" id="1.20.120.1760">
    <property type="match status" value="1"/>
</dbReference>
<reference evidence="2 3" key="1">
    <citation type="submission" date="2020-08" db="EMBL/GenBank/DDBJ databases">
        <title>Genomic Encyclopedia of Type Strains, Phase IV (KMG-V): Genome sequencing to study the core and pangenomes of soil and plant-associated prokaryotes.</title>
        <authorList>
            <person name="Whitman W."/>
        </authorList>
    </citation>
    <scope>NUCLEOTIDE SEQUENCE [LARGE SCALE GENOMIC DNA]</scope>
    <source>
        <strain evidence="2 3">SEMIA 4060</strain>
    </source>
</reference>
<sequence>MTNEGMGDRRPLASRNTRWAQTLARRMTALSVTPNRISQTSMLMAALAGGSFWLSGAAGSAGMRVALLILAALFCQLRLLCNLLDGMVAVEGGKGEADGPFWNEFPDRIADILIFAGFGYGIATPGLGWAAAAFAVLTAYVRELGRATGNPSDFGGPMAKQHRMAVATGAALLSIIEALWSGGSWVLTAALWIVAVGSAVTVLRRAGNLIGHLKTTASARKSESLSGKHDA</sequence>
<dbReference type="InterPro" id="IPR043130">
    <property type="entry name" value="CDP-OH_PTrfase_TM_dom"/>
</dbReference>
<feature type="transmembrane region" description="Helical" evidence="1">
    <location>
        <begin position="186"/>
        <end position="203"/>
    </location>
</feature>
<protein>
    <submittedName>
        <fullName evidence="2">Phosphatidylglycerophosphate synthase</fullName>
    </submittedName>
</protein>
<feature type="transmembrane region" description="Helical" evidence="1">
    <location>
        <begin position="61"/>
        <end position="80"/>
    </location>
</feature>
<organism evidence="2 3">
    <name type="scientific">Rhizobium lusitanum</name>
    <dbReference type="NCBI Taxonomy" id="293958"/>
    <lineage>
        <taxon>Bacteria</taxon>
        <taxon>Pseudomonadati</taxon>
        <taxon>Pseudomonadota</taxon>
        <taxon>Alphaproteobacteria</taxon>
        <taxon>Hyphomicrobiales</taxon>
        <taxon>Rhizobiaceae</taxon>
        <taxon>Rhizobium/Agrobacterium group</taxon>
        <taxon>Rhizobium</taxon>
    </lineage>
</organism>
<evidence type="ECO:0000313" key="2">
    <source>
        <dbReference type="EMBL" id="MBB6483957.1"/>
    </source>
</evidence>
<evidence type="ECO:0000256" key="1">
    <source>
        <dbReference type="SAM" id="Phobius"/>
    </source>
</evidence>